<dbReference type="SUPFAM" id="SSF56935">
    <property type="entry name" value="Porins"/>
    <property type="match status" value="1"/>
</dbReference>
<dbReference type="InterPro" id="IPR008969">
    <property type="entry name" value="CarboxyPept-like_regulatory"/>
</dbReference>
<dbReference type="GO" id="GO:0009279">
    <property type="term" value="C:cell outer membrane"/>
    <property type="evidence" value="ECO:0007669"/>
    <property type="project" value="UniProtKB-SubCell"/>
</dbReference>
<keyword evidence="3" id="KW-0812">Transmembrane</keyword>
<sequence>MEFLTKSIIGILFTTIGFSQTGEIKGFVHDSTNSLPIQYASVSVVRISDEKIETGRITDKFGHYSIQNIPEGGYRLVIEFIGYKPFMSSDFFLQDGDELDMDTVSLDLTVLAGSEIDVRAERSLQKVEVDKKIYNIEQLKTTAGGTCCDVMKKIPSLDVGLDGTVSLRGTSNVTILIDEKRAGMLGGERKTNAVAIPIPASMIDRIEIITSPSAKYDPDGMSGIVNIILKDEKLEGYNSEVSLNGGHTGKLTTGGLVNYRWNELNLYAKGNLDIINMAGNGTRDISLTDVNNDLVYRSNETTQTNAYHSINFINTGLKYSILENTKITIDSKFTFSSKKLNDSAFYDLNGFYPNKSIERDEKKNGLNQSYLMAYTYQNSSNAFLNAELAYDIYDESLTQDIFLNDVIDRTVESDLSKRYVILKIDHFNSRNENYVTESGYKGRFLSIEKQHGVVPSQYHFRYGEIIHALYSTVNYNISESFSIKPGIRFEWVFSKNDSRVNDSNHSQNTIPFQTGQIKLDYVEWYPTFNAAVTLNTFSNIHFGYGKRVNRPEFHALDPFPKHFFYSSIDTVGNPELNPEFTHAFEIGYAALKSKYKFNSSIYYHKITDLILWDEGLVSDSLSLYTYENYGNGSLVGTEINVKASPVTNWEMSVSVNPFRYDVYTDNNDHEFYQGIVCRVVNTIDFERIGKIELNGSYHSPHSLSNGSIWPNGKTNLDLAFQKAFFSEKLILTVKVTDALNKDHYERSIREFDHRLNIESDIDTFRKQDEPTIYLAIQYKFGNI</sequence>
<dbReference type="SUPFAM" id="SSF49464">
    <property type="entry name" value="Carboxypeptidase regulatory domain-like"/>
    <property type="match status" value="1"/>
</dbReference>
<proteinExistence type="predicted"/>
<gene>
    <name evidence="8" type="ORF">METZ01_LOCUS131995</name>
</gene>
<evidence type="ECO:0000256" key="2">
    <source>
        <dbReference type="ARBA" id="ARBA00022448"/>
    </source>
</evidence>
<dbReference type="EMBL" id="UINC01018778">
    <property type="protein sequence ID" value="SVA79141.1"/>
    <property type="molecule type" value="Genomic_DNA"/>
</dbReference>
<dbReference type="InterPro" id="IPR012910">
    <property type="entry name" value="Plug_dom"/>
</dbReference>
<dbReference type="Gene3D" id="2.40.170.20">
    <property type="entry name" value="TonB-dependent receptor, beta-barrel domain"/>
    <property type="match status" value="1"/>
</dbReference>
<evidence type="ECO:0008006" key="9">
    <source>
        <dbReference type="Google" id="ProtNLM"/>
    </source>
</evidence>
<evidence type="ECO:0000256" key="3">
    <source>
        <dbReference type="ARBA" id="ARBA00022692"/>
    </source>
</evidence>
<dbReference type="InterPro" id="IPR036942">
    <property type="entry name" value="Beta-barrel_TonB_sf"/>
</dbReference>
<keyword evidence="4" id="KW-0472">Membrane</keyword>
<dbReference type="PANTHER" id="PTHR40980:SF4">
    <property type="entry name" value="TONB-DEPENDENT RECEPTOR-LIKE BETA-BARREL DOMAIN-CONTAINING PROTEIN"/>
    <property type="match status" value="1"/>
</dbReference>
<keyword evidence="2" id="KW-0813">Transport</keyword>
<name>A0A381YR67_9ZZZZ</name>
<dbReference type="PROSITE" id="PS52016">
    <property type="entry name" value="TONB_DEPENDENT_REC_3"/>
    <property type="match status" value="1"/>
</dbReference>
<dbReference type="InterPro" id="IPR037066">
    <property type="entry name" value="Plug_dom_sf"/>
</dbReference>
<dbReference type="Gene3D" id="2.170.130.10">
    <property type="entry name" value="TonB-dependent receptor, plug domain"/>
    <property type="match status" value="1"/>
</dbReference>
<feature type="domain" description="TonB-dependent receptor plug" evidence="6">
    <location>
        <begin position="131"/>
        <end position="224"/>
    </location>
</feature>
<organism evidence="8">
    <name type="scientific">marine metagenome</name>
    <dbReference type="NCBI Taxonomy" id="408172"/>
    <lineage>
        <taxon>unclassified sequences</taxon>
        <taxon>metagenomes</taxon>
        <taxon>ecological metagenomes</taxon>
    </lineage>
</organism>
<dbReference type="AlphaFoldDB" id="A0A381YR67"/>
<dbReference type="Pfam" id="PF14905">
    <property type="entry name" value="OMP_b-brl_3"/>
    <property type="match status" value="1"/>
</dbReference>
<evidence type="ECO:0000256" key="5">
    <source>
        <dbReference type="ARBA" id="ARBA00023237"/>
    </source>
</evidence>
<protein>
    <recommendedName>
        <fullName evidence="9">Outer membrane protein beta-barrel domain-containing protein</fullName>
    </recommendedName>
</protein>
<reference evidence="8" key="1">
    <citation type="submission" date="2018-05" db="EMBL/GenBank/DDBJ databases">
        <authorList>
            <person name="Lanie J.A."/>
            <person name="Ng W.-L."/>
            <person name="Kazmierczak K.M."/>
            <person name="Andrzejewski T.M."/>
            <person name="Davidsen T.M."/>
            <person name="Wayne K.J."/>
            <person name="Tettelin H."/>
            <person name="Glass J.I."/>
            <person name="Rusch D."/>
            <person name="Podicherti R."/>
            <person name="Tsui H.-C.T."/>
            <person name="Winkler M.E."/>
        </authorList>
    </citation>
    <scope>NUCLEOTIDE SEQUENCE</scope>
</reference>
<dbReference type="Pfam" id="PF13620">
    <property type="entry name" value="CarboxypepD_reg"/>
    <property type="match status" value="1"/>
</dbReference>
<evidence type="ECO:0000256" key="1">
    <source>
        <dbReference type="ARBA" id="ARBA00004571"/>
    </source>
</evidence>
<accession>A0A381YR67</accession>
<dbReference type="PANTHER" id="PTHR40980">
    <property type="entry name" value="PLUG DOMAIN-CONTAINING PROTEIN"/>
    <property type="match status" value="1"/>
</dbReference>
<evidence type="ECO:0000259" key="7">
    <source>
        <dbReference type="Pfam" id="PF14905"/>
    </source>
</evidence>
<comment type="subcellular location">
    <subcellularLocation>
        <location evidence="1">Cell outer membrane</location>
        <topology evidence="1">Multi-pass membrane protein</topology>
    </subcellularLocation>
</comment>
<dbReference type="Gene3D" id="2.60.40.1120">
    <property type="entry name" value="Carboxypeptidase-like, regulatory domain"/>
    <property type="match status" value="1"/>
</dbReference>
<evidence type="ECO:0000256" key="4">
    <source>
        <dbReference type="ARBA" id="ARBA00023136"/>
    </source>
</evidence>
<evidence type="ECO:0000259" key="6">
    <source>
        <dbReference type="Pfam" id="PF07715"/>
    </source>
</evidence>
<feature type="domain" description="Outer membrane protein beta-barrel" evidence="7">
    <location>
        <begin position="384"/>
        <end position="751"/>
    </location>
</feature>
<evidence type="ECO:0000313" key="8">
    <source>
        <dbReference type="EMBL" id="SVA79141.1"/>
    </source>
</evidence>
<dbReference type="InterPro" id="IPR039426">
    <property type="entry name" value="TonB-dep_rcpt-like"/>
</dbReference>
<dbReference type="InterPro" id="IPR041700">
    <property type="entry name" value="OMP_b-brl_3"/>
</dbReference>
<dbReference type="Pfam" id="PF07715">
    <property type="entry name" value="Plug"/>
    <property type="match status" value="1"/>
</dbReference>
<keyword evidence="5" id="KW-0998">Cell outer membrane</keyword>